<dbReference type="InterPro" id="IPR003864">
    <property type="entry name" value="CSC1/OSCA1-like_7TM"/>
</dbReference>
<evidence type="ECO:0000256" key="2">
    <source>
        <dbReference type="ARBA" id="ARBA00007779"/>
    </source>
</evidence>
<feature type="transmembrane region" description="Helical" evidence="8">
    <location>
        <begin position="365"/>
        <end position="388"/>
    </location>
</feature>
<feature type="domain" description="CSC1/OSCA1-like N-terminal transmembrane" evidence="10">
    <location>
        <begin position="31"/>
        <end position="177"/>
    </location>
</feature>
<feature type="transmembrane region" description="Helical" evidence="8">
    <location>
        <begin position="462"/>
        <end position="483"/>
    </location>
</feature>
<comment type="similarity">
    <text evidence="2">Belongs to the CSC1 (TC 1.A.17) family.</text>
</comment>
<feature type="compositionally biased region" description="Polar residues" evidence="7">
    <location>
        <begin position="831"/>
        <end position="850"/>
    </location>
</feature>
<dbReference type="Pfam" id="PF14703">
    <property type="entry name" value="PHM7_cyt"/>
    <property type="match status" value="1"/>
</dbReference>
<evidence type="ECO:0000259" key="9">
    <source>
        <dbReference type="Pfam" id="PF02714"/>
    </source>
</evidence>
<evidence type="ECO:0000259" key="10">
    <source>
        <dbReference type="Pfam" id="PF13967"/>
    </source>
</evidence>
<evidence type="ECO:0000256" key="8">
    <source>
        <dbReference type="SAM" id="Phobius"/>
    </source>
</evidence>
<keyword evidence="6 8" id="KW-0472">Membrane</keyword>
<evidence type="ECO:0000259" key="11">
    <source>
        <dbReference type="Pfam" id="PF14703"/>
    </source>
</evidence>
<dbReference type="InterPro" id="IPR027815">
    <property type="entry name" value="CSC1/OSCA1-like_cyt"/>
</dbReference>
<evidence type="ECO:0000256" key="1">
    <source>
        <dbReference type="ARBA" id="ARBA00004141"/>
    </source>
</evidence>
<reference evidence="12" key="2">
    <citation type="submission" date="2023-06" db="EMBL/GenBank/DDBJ databases">
        <authorList>
            <consortium name="Lawrence Berkeley National Laboratory"/>
            <person name="Haridas S."/>
            <person name="Hensen N."/>
            <person name="Bonometti L."/>
            <person name="Westerberg I."/>
            <person name="Brannstrom I.O."/>
            <person name="Guillou S."/>
            <person name="Cros-Aarteil S."/>
            <person name="Calhoun S."/>
            <person name="Kuo A."/>
            <person name="Mondo S."/>
            <person name="Pangilinan J."/>
            <person name="Riley R."/>
            <person name="LaButti K."/>
            <person name="Andreopoulos B."/>
            <person name="Lipzen A."/>
            <person name="Chen C."/>
            <person name="Yanf M."/>
            <person name="Daum C."/>
            <person name="Ng V."/>
            <person name="Clum A."/>
            <person name="Steindorff A."/>
            <person name="Ohm R."/>
            <person name="Martin F."/>
            <person name="Silar P."/>
            <person name="Natvig D."/>
            <person name="Lalanne C."/>
            <person name="Gautier V."/>
            <person name="Ament-velasquez S.L."/>
            <person name="Kruys A."/>
            <person name="Hutchinson M.I."/>
            <person name="Powell A.J."/>
            <person name="Barry K."/>
            <person name="Miller A.N."/>
            <person name="Grigoriev I.V."/>
            <person name="Debuchy R."/>
            <person name="Gladieux P."/>
            <person name="Thoren M.H."/>
            <person name="Johannesson H."/>
        </authorList>
    </citation>
    <scope>NUCLEOTIDE SEQUENCE</scope>
    <source>
        <strain evidence="12">CBS 232.78</strain>
    </source>
</reference>
<feature type="transmembrane region" description="Helical" evidence="8">
    <location>
        <begin position="552"/>
        <end position="573"/>
    </location>
</feature>
<keyword evidence="13" id="KW-1185">Reference proteome</keyword>
<evidence type="ECO:0000313" key="12">
    <source>
        <dbReference type="EMBL" id="KAK3366509.1"/>
    </source>
</evidence>
<evidence type="ECO:0000256" key="5">
    <source>
        <dbReference type="ARBA" id="ARBA00022989"/>
    </source>
</evidence>
<feature type="transmembrane region" description="Helical" evidence="8">
    <location>
        <begin position="579"/>
        <end position="599"/>
    </location>
</feature>
<reference evidence="12" key="1">
    <citation type="journal article" date="2023" name="Mol. Phylogenet. Evol.">
        <title>Genome-scale phylogeny and comparative genomics of the fungal order Sordariales.</title>
        <authorList>
            <person name="Hensen N."/>
            <person name="Bonometti L."/>
            <person name="Westerberg I."/>
            <person name="Brannstrom I.O."/>
            <person name="Guillou S."/>
            <person name="Cros-Aarteil S."/>
            <person name="Calhoun S."/>
            <person name="Haridas S."/>
            <person name="Kuo A."/>
            <person name="Mondo S."/>
            <person name="Pangilinan J."/>
            <person name="Riley R."/>
            <person name="LaButti K."/>
            <person name="Andreopoulos B."/>
            <person name="Lipzen A."/>
            <person name="Chen C."/>
            <person name="Yan M."/>
            <person name="Daum C."/>
            <person name="Ng V."/>
            <person name="Clum A."/>
            <person name="Steindorff A."/>
            <person name="Ohm R.A."/>
            <person name="Martin F."/>
            <person name="Silar P."/>
            <person name="Natvig D.O."/>
            <person name="Lalanne C."/>
            <person name="Gautier V."/>
            <person name="Ament-Velasquez S.L."/>
            <person name="Kruys A."/>
            <person name="Hutchinson M.I."/>
            <person name="Powell A.J."/>
            <person name="Barry K."/>
            <person name="Miller A.N."/>
            <person name="Grigoriev I.V."/>
            <person name="Debuchy R."/>
            <person name="Gladieux P."/>
            <person name="Hiltunen Thoren M."/>
            <person name="Johannesson H."/>
        </authorList>
    </citation>
    <scope>NUCLEOTIDE SEQUENCE</scope>
    <source>
        <strain evidence="12">CBS 232.78</strain>
    </source>
</reference>
<comment type="caution">
    <text evidence="12">The sequence shown here is derived from an EMBL/GenBank/DDBJ whole genome shotgun (WGS) entry which is preliminary data.</text>
</comment>
<evidence type="ECO:0000256" key="7">
    <source>
        <dbReference type="SAM" id="MobiDB-lite"/>
    </source>
</evidence>
<dbReference type="InterPro" id="IPR045122">
    <property type="entry name" value="Csc1-like"/>
</dbReference>
<keyword evidence="4 8" id="KW-0812">Transmembrane</keyword>
<dbReference type="GO" id="GO:0005886">
    <property type="term" value="C:plasma membrane"/>
    <property type="evidence" value="ECO:0007669"/>
    <property type="project" value="TreeGrafter"/>
</dbReference>
<evidence type="ECO:0000256" key="4">
    <source>
        <dbReference type="ARBA" id="ARBA00022692"/>
    </source>
</evidence>
<gene>
    <name evidence="12" type="ORF">B0H63DRAFT_529892</name>
</gene>
<feature type="domain" description="CSC1/OSCA1-like cytosolic" evidence="11">
    <location>
        <begin position="202"/>
        <end position="351"/>
    </location>
</feature>
<feature type="transmembrane region" description="Helical" evidence="8">
    <location>
        <begin position="644"/>
        <end position="661"/>
    </location>
</feature>
<keyword evidence="3" id="KW-0813">Transport</keyword>
<name>A0AAE0N1Z8_9PEZI</name>
<feature type="domain" description="CSC1/OSCA1-like 7TM region" evidence="9">
    <location>
        <begin position="363"/>
        <end position="635"/>
    </location>
</feature>
<dbReference type="PANTHER" id="PTHR13018">
    <property type="entry name" value="PROBABLE MEMBRANE PROTEIN DUF221-RELATED"/>
    <property type="match status" value="1"/>
</dbReference>
<organism evidence="12 13">
    <name type="scientific">Podospora didyma</name>
    <dbReference type="NCBI Taxonomy" id="330526"/>
    <lineage>
        <taxon>Eukaryota</taxon>
        <taxon>Fungi</taxon>
        <taxon>Dikarya</taxon>
        <taxon>Ascomycota</taxon>
        <taxon>Pezizomycotina</taxon>
        <taxon>Sordariomycetes</taxon>
        <taxon>Sordariomycetidae</taxon>
        <taxon>Sordariales</taxon>
        <taxon>Podosporaceae</taxon>
        <taxon>Podospora</taxon>
    </lineage>
</organism>
<dbReference type="GO" id="GO:0005227">
    <property type="term" value="F:calcium-activated cation channel activity"/>
    <property type="evidence" value="ECO:0007669"/>
    <property type="project" value="InterPro"/>
</dbReference>
<dbReference type="Pfam" id="PF02714">
    <property type="entry name" value="RSN1_7TM"/>
    <property type="match status" value="1"/>
</dbReference>
<keyword evidence="5 8" id="KW-1133">Transmembrane helix</keyword>
<accession>A0AAE0N1Z8</accession>
<dbReference type="AlphaFoldDB" id="A0AAE0N1Z8"/>
<comment type="subcellular location">
    <subcellularLocation>
        <location evidence="1">Membrane</location>
        <topology evidence="1">Multi-pass membrane protein</topology>
    </subcellularLocation>
</comment>
<dbReference type="InterPro" id="IPR032880">
    <property type="entry name" value="CSC1/OSCA1-like_N"/>
</dbReference>
<feature type="transmembrane region" description="Helical" evidence="8">
    <location>
        <begin position="109"/>
        <end position="128"/>
    </location>
</feature>
<proteinExistence type="inferred from homology"/>
<evidence type="ECO:0000256" key="3">
    <source>
        <dbReference type="ARBA" id="ARBA00022448"/>
    </source>
</evidence>
<dbReference type="PANTHER" id="PTHR13018:SF26">
    <property type="entry name" value="DOMAIN PROTEIN, PUTATIVE (AFU_ORTHOLOGUE AFUA_5G10920)-RELATED"/>
    <property type="match status" value="1"/>
</dbReference>
<feature type="transmembrane region" description="Helical" evidence="8">
    <location>
        <begin position="158"/>
        <end position="186"/>
    </location>
</feature>
<evidence type="ECO:0008006" key="14">
    <source>
        <dbReference type="Google" id="ProtNLM"/>
    </source>
</evidence>
<evidence type="ECO:0000313" key="13">
    <source>
        <dbReference type="Proteomes" id="UP001285441"/>
    </source>
</evidence>
<feature type="transmembrane region" description="Helical" evidence="8">
    <location>
        <begin position="620"/>
        <end position="638"/>
    </location>
</feature>
<feature type="transmembrane region" description="Helical" evidence="8">
    <location>
        <begin position="408"/>
        <end position="430"/>
    </location>
</feature>
<dbReference type="EMBL" id="JAULSW010000012">
    <property type="protein sequence ID" value="KAK3366509.1"/>
    <property type="molecule type" value="Genomic_DNA"/>
</dbReference>
<sequence length="850" mass="94866">MDQSLFSTAAEIMPEEERENVNYSPASLSGMVSTLVPTAVLSSVLFIIFLFLRRTHRQFYAPRTYNKRLQKRPPALPDGLLNWFREFWHIPDVHVLQHQSLDAYLFLRYLRVLVIICLVGCCITWPVLFPVNATGGGGKEQLDILTYGNIGPDQKHRYYAHVFICWAYLSFVMYLIMCECIFYVYLRQAYLLSPSIADADESRVVMFTSVPAPFQEEKALRAIFEQWEIVRISLPKDTTELDKLVKERDKAVDRLEAAIVKASKPKRGPVATTAAADEHVVRLYKDVAKLDGKIQEGRMNYENNPKKLPAAFIEFETQEGATSAAQCLAVNDVLSMTDIHAGIRPDEVNWKALAIYAWERVIRRYAAYAFVATMILFWSVPVAVVGAISNVTYLRTLPFLAWLDEIPATIMGVVTGLLPALALSVLMSIVPPVMRLCAKFAGEPTRSTVELFTQNANFAFQVVQVFLVTAVSSSASAVAKQIIEKPSSVTTILAGSLPSSSNFYISYFIIQGLGIATGVLTQLPGFLFFSLSLKYFCVTPRAISTRWYRLNIIQWGSIVPVYTTIVVIAITYACISPLMLGWATIGTELFYLAWRYNVFFMADTQIDTRGLIYPRAIKQLFVGIYLSELCMIGMFGASVAPGPMVLMVAYLFFTVLFHISLNRALSPLFSHVPLSLFAEERKNRSDPEVAIMSATSGDEAAHAVDTLPEGLLKTLGLSIRTLLVPWQYLNYRNLRDFFDTVVYDQNGGAGIERDLVYHPPSATARKSIIFTATDPHSRTRLQNVVEILGGVVDVGKTVLCIKALPGYGVDQTGVVKPIDKDQPQYVPALPESTSVENPSSQPRQPLTRTL</sequence>
<feature type="transmembrane region" description="Helical" evidence="8">
    <location>
        <begin position="31"/>
        <end position="52"/>
    </location>
</feature>
<evidence type="ECO:0000256" key="6">
    <source>
        <dbReference type="ARBA" id="ARBA00023136"/>
    </source>
</evidence>
<dbReference type="Pfam" id="PF13967">
    <property type="entry name" value="RSN1_TM"/>
    <property type="match status" value="1"/>
</dbReference>
<feature type="transmembrane region" description="Helical" evidence="8">
    <location>
        <begin position="503"/>
        <end position="531"/>
    </location>
</feature>
<feature type="region of interest" description="Disordered" evidence="7">
    <location>
        <begin position="822"/>
        <end position="850"/>
    </location>
</feature>
<protein>
    <recommendedName>
        <fullName evidence="14">DUF221-domain-containing protein</fullName>
    </recommendedName>
</protein>
<dbReference type="Proteomes" id="UP001285441">
    <property type="component" value="Unassembled WGS sequence"/>
</dbReference>